<dbReference type="GO" id="GO:0016787">
    <property type="term" value="F:hydrolase activity"/>
    <property type="evidence" value="ECO:0007669"/>
    <property type="project" value="UniProtKB-KW"/>
</dbReference>
<name>A0ABW3FV77_9PSEU</name>
<dbReference type="PROSITE" id="PS51462">
    <property type="entry name" value="NUDIX"/>
    <property type="match status" value="1"/>
</dbReference>
<keyword evidence="8" id="KW-1185">Reference proteome</keyword>
<evidence type="ECO:0000256" key="2">
    <source>
        <dbReference type="ARBA" id="ARBA00005582"/>
    </source>
</evidence>
<accession>A0ABW3FV77</accession>
<evidence type="ECO:0000256" key="1">
    <source>
        <dbReference type="ARBA" id="ARBA00001946"/>
    </source>
</evidence>
<sequence length="147" mass="16716">MRREGLWHAAASVLVRSPDGGSVYVHRRTEDKDVYPGAHDCWAGGVVAAGEDPDDAAVRELAEELGVRGAPVRFLFRSVHEHGSVRFHGFLYEVRWDGPIVHQPEEVAEGWWMPLSELRSRLSDPTWSFVPDGRQFVQEWFTRYGDV</sequence>
<dbReference type="CDD" id="cd04697">
    <property type="entry name" value="NUDIX_Hydrolase"/>
    <property type="match status" value="1"/>
</dbReference>
<keyword evidence="5" id="KW-0460">Magnesium</keyword>
<dbReference type="InterPro" id="IPR024195">
    <property type="entry name" value="NUDIX_hydrolase_YfcD_pred"/>
</dbReference>
<keyword evidence="4 7" id="KW-0378">Hydrolase</keyword>
<dbReference type="PROSITE" id="PS00893">
    <property type="entry name" value="NUDIX_BOX"/>
    <property type="match status" value="1"/>
</dbReference>
<dbReference type="SUPFAM" id="SSF55811">
    <property type="entry name" value="Nudix"/>
    <property type="match status" value="1"/>
</dbReference>
<reference evidence="8" key="1">
    <citation type="journal article" date="2019" name="Int. J. Syst. Evol. Microbiol.">
        <title>The Global Catalogue of Microorganisms (GCM) 10K type strain sequencing project: providing services to taxonomists for standard genome sequencing and annotation.</title>
        <authorList>
            <consortium name="The Broad Institute Genomics Platform"/>
            <consortium name="The Broad Institute Genome Sequencing Center for Infectious Disease"/>
            <person name="Wu L."/>
            <person name="Ma J."/>
        </authorList>
    </citation>
    <scope>NUCLEOTIDE SEQUENCE [LARGE SCALE GENOMIC DNA]</scope>
    <source>
        <strain evidence="8">CCUG 56401</strain>
    </source>
</reference>
<gene>
    <name evidence="7" type="ORF">ACFQ16_20130</name>
</gene>
<dbReference type="PIRSF" id="PIRSF017340">
    <property type="entry name" value="Nudix_hydro"/>
    <property type="match status" value="1"/>
</dbReference>
<dbReference type="Pfam" id="PF00293">
    <property type="entry name" value="NUDIX"/>
    <property type="match status" value="1"/>
</dbReference>
<dbReference type="PANTHER" id="PTHR43736:SF1">
    <property type="entry name" value="DIHYDRONEOPTERIN TRIPHOSPHATE DIPHOSPHATASE"/>
    <property type="match status" value="1"/>
</dbReference>
<comment type="cofactor">
    <cofactor evidence="1">
        <name>Mg(2+)</name>
        <dbReference type="ChEBI" id="CHEBI:18420"/>
    </cofactor>
</comment>
<evidence type="ECO:0000259" key="6">
    <source>
        <dbReference type="PROSITE" id="PS51462"/>
    </source>
</evidence>
<comment type="caution">
    <text evidence="7">The sequence shown here is derived from an EMBL/GenBank/DDBJ whole genome shotgun (WGS) entry which is preliminary data.</text>
</comment>
<evidence type="ECO:0000256" key="4">
    <source>
        <dbReference type="ARBA" id="ARBA00022801"/>
    </source>
</evidence>
<evidence type="ECO:0000256" key="5">
    <source>
        <dbReference type="ARBA" id="ARBA00022842"/>
    </source>
</evidence>
<dbReference type="EMBL" id="JBHTIW010000017">
    <property type="protein sequence ID" value="MFD0922060.1"/>
    <property type="molecule type" value="Genomic_DNA"/>
</dbReference>
<dbReference type="RefSeq" id="WP_380758993.1">
    <property type="nucleotide sequence ID" value="NZ_CP102826.1"/>
</dbReference>
<dbReference type="InterPro" id="IPR000086">
    <property type="entry name" value="NUDIX_hydrolase_dom"/>
</dbReference>
<keyword evidence="3" id="KW-0479">Metal-binding</keyword>
<evidence type="ECO:0000313" key="8">
    <source>
        <dbReference type="Proteomes" id="UP001597018"/>
    </source>
</evidence>
<proteinExistence type="inferred from homology"/>
<comment type="similarity">
    <text evidence="2">Belongs to the Nudix hydrolase family.</text>
</comment>
<evidence type="ECO:0000256" key="3">
    <source>
        <dbReference type="ARBA" id="ARBA00022723"/>
    </source>
</evidence>
<dbReference type="Proteomes" id="UP001597018">
    <property type="component" value="Unassembled WGS sequence"/>
</dbReference>
<feature type="domain" description="Nudix hydrolase" evidence="6">
    <location>
        <begin position="6"/>
        <end position="135"/>
    </location>
</feature>
<protein>
    <submittedName>
        <fullName evidence="7">NUDIX hydrolase</fullName>
    </submittedName>
</protein>
<dbReference type="Gene3D" id="3.90.79.10">
    <property type="entry name" value="Nucleoside Triphosphate Pyrophosphohydrolase"/>
    <property type="match status" value="1"/>
</dbReference>
<dbReference type="InterPro" id="IPR020084">
    <property type="entry name" value="NUDIX_hydrolase_CS"/>
</dbReference>
<evidence type="ECO:0000313" key="7">
    <source>
        <dbReference type="EMBL" id="MFD0922060.1"/>
    </source>
</evidence>
<organism evidence="7 8">
    <name type="scientific">Saccharopolyspora rosea</name>
    <dbReference type="NCBI Taxonomy" id="524884"/>
    <lineage>
        <taxon>Bacteria</taxon>
        <taxon>Bacillati</taxon>
        <taxon>Actinomycetota</taxon>
        <taxon>Actinomycetes</taxon>
        <taxon>Pseudonocardiales</taxon>
        <taxon>Pseudonocardiaceae</taxon>
        <taxon>Saccharopolyspora</taxon>
    </lineage>
</organism>
<dbReference type="InterPro" id="IPR015797">
    <property type="entry name" value="NUDIX_hydrolase-like_dom_sf"/>
</dbReference>
<dbReference type="PANTHER" id="PTHR43736">
    <property type="entry name" value="ADP-RIBOSE PYROPHOSPHATASE"/>
    <property type="match status" value="1"/>
</dbReference>